<dbReference type="Proteomes" id="UP000239388">
    <property type="component" value="Unassembled WGS sequence"/>
</dbReference>
<reference evidence="1 2" key="1">
    <citation type="submission" date="2018-02" db="EMBL/GenBank/DDBJ databases">
        <title>Comparative genomes isolates from brazilian mangrove.</title>
        <authorList>
            <person name="Araujo J.E."/>
            <person name="Taketani R.G."/>
            <person name="Silva M.C.P."/>
            <person name="Loureco M.V."/>
            <person name="Andreote F.D."/>
        </authorList>
    </citation>
    <scope>NUCLEOTIDE SEQUENCE [LARGE SCALE GENOMIC DNA]</scope>
    <source>
        <strain evidence="1 2">NAP PRIS-MGV</strain>
    </source>
</reference>
<dbReference type="AlphaFoldDB" id="A0A2S8F4L5"/>
<evidence type="ECO:0000313" key="1">
    <source>
        <dbReference type="EMBL" id="PQO27067.1"/>
    </source>
</evidence>
<organism evidence="1 2">
    <name type="scientific">Blastopirellula marina</name>
    <dbReference type="NCBI Taxonomy" id="124"/>
    <lineage>
        <taxon>Bacteria</taxon>
        <taxon>Pseudomonadati</taxon>
        <taxon>Planctomycetota</taxon>
        <taxon>Planctomycetia</taxon>
        <taxon>Pirellulales</taxon>
        <taxon>Pirellulaceae</taxon>
        <taxon>Blastopirellula</taxon>
    </lineage>
</organism>
<name>A0A2S8F4L5_9BACT</name>
<gene>
    <name evidence="1" type="ORF">C5Y98_27830</name>
</gene>
<protein>
    <submittedName>
        <fullName evidence="1">Uncharacterized protein</fullName>
    </submittedName>
</protein>
<comment type="caution">
    <text evidence="1">The sequence shown here is derived from an EMBL/GenBank/DDBJ whole genome shotgun (WGS) entry which is preliminary data.</text>
</comment>
<evidence type="ECO:0000313" key="2">
    <source>
        <dbReference type="Proteomes" id="UP000239388"/>
    </source>
</evidence>
<accession>A0A2S8F4L5</accession>
<proteinExistence type="predicted"/>
<sequence length="160" mass="17844">MKSWQPKGMFEKSQGYHQLPPMCHDLIEVSCAITLVCRFERFCEPAWRSPRNRNHPQARFTTESNFGPGDEVRFHTEGNLVTNKRHAARSSKRSGFGTISGLLRAVALEGLGIAVFASLVGYPLMTQCQSRVSCLDTQPSVIDAGMHMLLAKIGLVHDRD</sequence>
<dbReference type="EMBL" id="PUIB01000028">
    <property type="protein sequence ID" value="PQO27067.1"/>
    <property type="molecule type" value="Genomic_DNA"/>
</dbReference>